<evidence type="ECO:0008006" key="7">
    <source>
        <dbReference type="Google" id="ProtNLM"/>
    </source>
</evidence>
<accession>A0A2Z3YZ32</accession>
<feature type="region of interest" description="Disordered" evidence="1">
    <location>
        <begin position="1"/>
        <end position="45"/>
    </location>
</feature>
<feature type="domain" description="ATPase of the ABC class C-terminal" evidence="2">
    <location>
        <begin position="226"/>
        <end position="485"/>
    </location>
</feature>
<dbReference type="KEGG" id="cpre:Csp1_18070"/>
<feature type="region of interest" description="Disordered" evidence="1">
    <location>
        <begin position="492"/>
        <end position="527"/>
    </location>
</feature>
<feature type="domain" description="ATPase of the ABC class N-terminal" evidence="3">
    <location>
        <begin position="47"/>
        <end position="216"/>
    </location>
</feature>
<reference evidence="6" key="1">
    <citation type="submission" date="2017-11" db="EMBL/GenBank/DDBJ databases">
        <title>Otitis media/interna in a cat caused by the recently described species Corynebacterium provencense.</title>
        <authorList>
            <person name="Kittl S."/>
            <person name="Brodard I."/>
            <person name="Rychener L."/>
            <person name="Jores J."/>
            <person name="Roosje P."/>
            <person name="Gobeli Brawand S."/>
        </authorList>
    </citation>
    <scope>NUCLEOTIDE SEQUENCE [LARGE SCALE GENOMIC DNA]</scope>
    <source>
        <strain evidence="6">17KM38</strain>
    </source>
</reference>
<dbReference type="Pfam" id="PF20446">
    <property type="entry name" value="ABC_N"/>
    <property type="match status" value="1"/>
</dbReference>
<feature type="compositionally biased region" description="Basic and acidic residues" evidence="1">
    <location>
        <begin position="15"/>
        <end position="36"/>
    </location>
</feature>
<keyword evidence="6" id="KW-1185">Reference proteome</keyword>
<proteinExistence type="predicted"/>
<dbReference type="InterPro" id="IPR046833">
    <property type="entry name" value="ABC_N"/>
</dbReference>
<evidence type="ECO:0000259" key="3">
    <source>
        <dbReference type="Pfam" id="PF20446"/>
    </source>
</evidence>
<dbReference type="InterPro" id="IPR027417">
    <property type="entry name" value="P-loop_NTPase"/>
</dbReference>
<feature type="domain" description="MRB1590-like C-terminal" evidence="4">
    <location>
        <begin position="525"/>
        <end position="617"/>
    </location>
</feature>
<protein>
    <recommendedName>
        <fullName evidence="7">ATPase of the ABC class</fullName>
    </recommendedName>
</protein>
<dbReference type="PANTHER" id="PTHR38149">
    <property type="entry name" value="ATPASE"/>
    <property type="match status" value="1"/>
</dbReference>
<feature type="compositionally biased region" description="Basic and acidic residues" evidence="1">
    <location>
        <begin position="649"/>
        <end position="660"/>
    </location>
</feature>
<dbReference type="Proteomes" id="UP000247696">
    <property type="component" value="Chromosome"/>
</dbReference>
<evidence type="ECO:0000313" key="5">
    <source>
        <dbReference type="EMBL" id="AWT26583.1"/>
    </source>
</evidence>
<dbReference type="Pfam" id="PF09818">
    <property type="entry name" value="ABC_ATPase"/>
    <property type="match status" value="1"/>
</dbReference>
<evidence type="ECO:0000256" key="1">
    <source>
        <dbReference type="SAM" id="MobiDB-lite"/>
    </source>
</evidence>
<dbReference type="InterPro" id="IPR019195">
    <property type="entry name" value="ABC_ATPase_put"/>
</dbReference>
<organism evidence="5 6">
    <name type="scientific">Corynebacterium provencense</name>
    <dbReference type="NCBI Taxonomy" id="1737425"/>
    <lineage>
        <taxon>Bacteria</taxon>
        <taxon>Bacillati</taxon>
        <taxon>Actinomycetota</taxon>
        <taxon>Actinomycetes</taxon>
        <taxon>Mycobacteriales</taxon>
        <taxon>Corynebacteriaceae</taxon>
        <taxon>Corynebacterium</taxon>
    </lineage>
</organism>
<sequence>MASTLRKLCGMSTGHRSEDNRRYNPDRDRGRRHAGDRGPQGRARGGLRELLETLDGAGYGSYRQLRGRAFPITGTSGVPGGVPRCEAPVLTVDHVQADPYAPPSALRIDVPLTFTGITGELLTTPVPLRDWLGRAVAGALTRHSPRGGRGSGSLHIDIPGPEILDRSSVTVVPGPDGELLRVRMQAGLPAHGRRVNGTAAVELLCGVLPHVVHDALHDIDTGASSPLRQHVTCWRDQEYLRSQLPDLGLVGFLADGAVLPRAAGNSQEPLDGALPLTSPASLRTRMTLPSGRTVTGMGVPSGVTLIVGGGYHGKSTVLKALERGVYDHVPGDGRELCVTVADATALRAEDGRSVTGTDISAFLRDLPSGTDTTFFSTTNASGSTSQAASLVEACEAGASCLLIDEDTSATNFMIRDARMRALVPADREPVTPLVDRVRPLFDDHGVSTVLVAGGSGAFIDVADTVIMLDAYRPVDVTDRAAELAGPVPAGAAFPLPGGRTPAAGPASTAAQGGNRDRGRRSRPPRARDLDTIQVGDDEIDLSACSQLVDASQTRAVAALLPLIAAEPGPLSSRARRVHDRITTDGWDRLPRVTGSLALPRVHEITAAVNRWRGLRIQRPGLSQATGSVDSPALRDPQQHHRHDPGHQSPESRADAEERRP</sequence>
<evidence type="ECO:0000259" key="2">
    <source>
        <dbReference type="Pfam" id="PF09818"/>
    </source>
</evidence>
<evidence type="ECO:0000313" key="6">
    <source>
        <dbReference type="Proteomes" id="UP000247696"/>
    </source>
</evidence>
<dbReference type="SUPFAM" id="SSF52540">
    <property type="entry name" value="P-loop containing nucleoside triphosphate hydrolases"/>
    <property type="match status" value="1"/>
</dbReference>
<name>A0A2Z3YZ32_9CORY</name>
<dbReference type="AlphaFoldDB" id="A0A2Z3YZ32"/>
<evidence type="ECO:0000259" key="4">
    <source>
        <dbReference type="Pfam" id="PF21117"/>
    </source>
</evidence>
<dbReference type="InterPro" id="IPR046834">
    <property type="entry name" value="ABC_ATPase_C"/>
</dbReference>
<feature type="region of interest" description="Disordered" evidence="1">
    <location>
        <begin position="620"/>
        <end position="660"/>
    </location>
</feature>
<gene>
    <name evidence="5" type="ORF">Csp1_18070</name>
</gene>
<dbReference type="EMBL" id="CP024988">
    <property type="protein sequence ID" value="AWT26583.1"/>
    <property type="molecule type" value="Genomic_DNA"/>
</dbReference>
<dbReference type="Pfam" id="PF21117">
    <property type="entry name" value="MRB1590_C"/>
    <property type="match status" value="1"/>
</dbReference>
<dbReference type="PANTHER" id="PTHR38149:SF1">
    <property type="entry name" value="ATPASE"/>
    <property type="match status" value="1"/>
</dbReference>
<dbReference type="InterPro" id="IPR049069">
    <property type="entry name" value="MRB1590-like_C"/>
</dbReference>